<evidence type="ECO:0000313" key="12">
    <source>
        <dbReference type="Proteomes" id="UP000595448"/>
    </source>
</evidence>
<sequence>MKPLLTRLGAAPLSSPRARSAVELSLLVLLAIQLAWGLSLALRPAEGQGQAARVAVVPDRAVFSRFDAFFRRAPAVAGFDLAQAGYRLFGVRTGPAPSAILLGPDGRQASYGLGDGVGPDVTLVAVAADHVLLRQGGRDHRLTFSDEPPPTPEAPPPESVSLAPDAATAAASMGISPPTQDVYGAALRPQVRDGRVEGYVWRRGAQGGALAAAGLREGDVILSVNGDAFQTDERVGELSQVLASGDPVAIQYRRGGQTFNVTLAPSSD</sequence>
<evidence type="ECO:0000256" key="9">
    <source>
        <dbReference type="SAM" id="MobiDB-lite"/>
    </source>
</evidence>
<dbReference type="Gene3D" id="2.30.30.830">
    <property type="match status" value="1"/>
</dbReference>
<evidence type="ECO:0000256" key="2">
    <source>
        <dbReference type="ARBA" id="ARBA00022448"/>
    </source>
</evidence>
<keyword evidence="12" id="KW-1185">Reference proteome</keyword>
<evidence type="ECO:0000256" key="8">
    <source>
        <dbReference type="ARBA" id="ARBA00023136"/>
    </source>
</evidence>
<dbReference type="RefSeq" id="WP_201102563.1">
    <property type="nucleotide sequence ID" value="NZ_CP067977.1"/>
</dbReference>
<evidence type="ECO:0000313" key="11">
    <source>
        <dbReference type="EMBL" id="QQQ18191.1"/>
    </source>
</evidence>
<evidence type="ECO:0000256" key="7">
    <source>
        <dbReference type="ARBA" id="ARBA00022989"/>
    </source>
</evidence>
<dbReference type="InterPro" id="IPR001478">
    <property type="entry name" value="PDZ"/>
</dbReference>
<proteinExistence type="predicted"/>
<dbReference type="InterPro" id="IPR036034">
    <property type="entry name" value="PDZ_sf"/>
</dbReference>
<keyword evidence="6" id="KW-0653">Protein transport</keyword>
<dbReference type="Gene3D" id="2.30.42.10">
    <property type="match status" value="1"/>
</dbReference>
<dbReference type="InterPro" id="IPR024961">
    <property type="entry name" value="T2SS_GspC_N"/>
</dbReference>
<protein>
    <submittedName>
        <fullName evidence="11">PDZ domain-containing protein</fullName>
    </submittedName>
</protein>
<keyword evidence="8" id="KW-0472">Membrane</keyword>
<evidence type="ECO:0000256" key="6">
    <source>
        <dbReference type="ARBA" id="ARBA00022927"/>
    </source>
</evidence>
<keyword evidence="3" id="KW-1003">Cell membrane</keyword>
<keyword evidence="5" id="KW-0812">Transmembrane</keyword>
<organism evidence="11 12">
    <name type="scientific">Brevundimonas vitisensis</name>
    <dbReference type="NCBI Taxonomy" id="2800818"/>
    <lineage>
        <taxon>Bacteria</taxon>
        <taxon>Pseudomonadati</taxon>
        <taxon>Pseudomonadota</taxon>
        <taxon>Alphaproteobacteria</taxon>
        <taxon>Caulobacterales</taxon>
        <taxon>Caulobacteraceae</taxon>
        <taxon>Brevundimonas</taxon>
    </lineage>
</organism>
<name>A0ABX7BKV4_9CAUL</name>
<keyword evidence="7" id="KW-1133">Transmembrane helix</keyword>
<comment type="subcellular location">
    <subcellularLocation>
        <location evidence="1">Cell inner membrane</location>
    </subcellularLocation>
</comment>
<dbReference type="SUPFAM" id="SSF50156">
    <property type="entry name" value="PDZ domain-like"/>
    <property type="match status" value="1"/>
</dbReference>
<feature type="compositionally biased region" description="Pro residues" evidence="9">
    <location>
        <begin position="147"/>
        <end position="158"/>
    </location>
</feature>
<reference evidence="11 12" key="1">
    <citation type="submission" date="2021-01" db="EMBL/GenBank/DDBJ databases">
        <title>Brevundimonas vitis sp. nov., an bacterium isolated from grape (Vitis vinifera).</title>
        <authorList>
            <person name="Jiang L."/>
            <person name="Lee J."/>
        </authorList>
    </citation>
    <scope>NUCLEOTIDE SEQUENCE [LARGE SCALE GENOMIC DNA]</scope>
    <source>
        <strain evidence="11 12">GRTSA-9</strain>
    </source>
</reference>
<accession>A0ABX7BKV4</accession>
<feature type="region of interest" description="Disordered" evidence="9">
    <location>
        <begin position="137"/>
        <end position="175"/>
    </location>
</feature>
<gene>
    <name evidence="11" type="ORF">JIP62_12900</name>
</gene>
<evidence type="ECO:0000256" key="4">
    <source>
        <dbReference type="ARBA" id="ARBA00022519"/>
    </source>
</evidence>
<dbReference type="Pfam" id="PF11356">
    <property type="entry name" value="T2SSC"/>
    <property type="match status" value="1"/>
</dbReference>
<dbReference type="Pfam" id="PF13180">
    <property type="entry name" value="PDZ_2"/>
    <property type="match status" value="1"/>
</dbReference>
<keyword evidence="2" id="KW-0813">Transport</keyword>
<evidence type="ECO:0000256" key="1">
    <source>
        <dbReference type="ARBA" id="ARBA00004533"/>
    </source>
</evidence>
<dbReference type="Proteomes" id="UP000595448">
    <property type="component" value="Chromosome"/>
</dbReference>
<evidence type="ECO:0000259" key="10">
    <source>
        <dbReference type="SMART" id="SM00228"/>
    </source>
</evidence>
<dbReference type="SMART" id="SM00228">
    <property type="entry name" value="PDZ"/>
    <property type="match status" value="1"/>
</dbReference>
<feature type="domain" description="PDZ" evidence="10">
    <location>
        <begin position="181"/>
        <end position="256"/>
    </location>
</feature>
<keyword evidence="4" id="KW-0997">Cell inner membrane</keyword>
<dbReference type="EMBL" id="CP067977">
    <property type="protein sequence ID" value="QQQ18191.1"/>
    <property type="molecule type" value="Genomic_DNA"/>
</dbReference>
<evidence type="ECO:0000256" key="3">
    <source>
        <dbReference type="ARBA" id="ARBA00022475"/>
    </source>
</evidence>
<evidence type="ECO:0000256" key="5">
    <source>
        <dbReference type="ARBA" id="ARBA00022692"/>
    </source>
</evidence>